<evidence type="ECO:0000313" key="2">
    <source>
        <dbReference type="EMBL" id="KAH8042026.1"/>
    </source>
</evidence>
<evidence type="ECO:0000313" key="3">
    <source>
        <dbReference type="Proteomes" id="UP000821866"/>
    </source>
</evidence>
<feature type="compositionally biased region" description="Basic and acidic residues" evidence="1">
    <location>
        <begin position="1"/>
        <end position="14"/>
    </location>
</feature>
<organism evidence="2 3">
    <name type="scientific">Rhipicephalus microplus</name>
    <name type="common">Cattle tick</name>
    <name type="synonym">Boophilus microplus</name>
    <dbReference type="NCBI Taxonomy" id="6941"/>
    <lineage>
        <taxon>Eukaryota</taxon>
        <taxon>Metazoa</taxon>
        <taxon>Ecdysozoa</taxon>
        <taxon>Arthropoda</taxon>
        <taxon>Chelicerata</taxon>
        <taxon>Arachnida</taxon>
        <taxon>Acari</taxon>
        <taxon>Parasitiformes</taxon>
        <taxon>Ixodida</taxon>
        <taxon>Ixodoidea</taxon>
        <taxon>Ixodidae</taxon>
        <taxon>Rhipicephalinae</taxon>
        <taxon>Rhipicephalus</taxon>
        <taxon>Boophilus</taxon>
    </lineage>
</organism>
<feature type="compositionally biased region" description="Basic and acidic residues" evidence="1">
    <location>
        <begin position="47"/>
        <end position="62"/>
    </location>
</feature>
<proteinExistence type="predicted"/>
<protein>
    <submittedName>
        <fullName evidence="2">Uncharacterized protein</fullName>
    </submittedName>
</protein>
<gene>
    <name evidence="2" type="ORF">HPB51_019767</name>
</gene>
<reference evidence="2" key="2">
    <citation type="submission" date="2021-09" db="EMBL/GenBank/DDBJ databases">
        <authorList>
            <person name="Jia N."/>
            <person name="Wang J."/>
            <person name="Shi W."/>
            <person name="Du L."/>
            <person name="Sun Y."/>
            <person name="Zhan W."/>
            <person name="Jiang J."/>
            <person name="Wang Q."/>
            <person name="Zhang B."/>
            <person name="Ji P."/>
            <person name="Sakyi L.B."/>
            <person name="Cui X."/>
            <person name="Yuan T."/>
            <person name="Jiang B."/>
            <person name="Yang W."/>
            <person name="Lam T.T.-Y."/>
            <person name="Chang Q."/>
            <person name="Ding S."/>
            <person name="Wang X."/>
            <person name="Zhu J."/>
            <person name="Ruan X."/>
            <person name="Zhao L."/>
            <person name="Wei J."/>
            <person name="Que T."/>
            <person name="Du C."/>
            <person name="Cheng J."/>
            <person name="Dai P."/>
            <person name="Han X."/>
            <person name="Huang E."/>
            <person name="Gao Y."/>
            <person name="Liu J."/>
            <person name="Shao H."/>
            <person name="Ye R."/>
            <person name="Li L."/>
            <person name="Wei W."/>
            <person name="Wang X."/>
            <person name="Wang C."/>
            <person name="Huo Q."/>
            <person name="Li W."/>
            <person name="Guo W."/>
            <person name="Chen H."/>
            <person name="Chen S."/>
            <person name="Zhou L."/>
            <person name="Zhou L."/>
            <person name="Ni X."/>
            <person name="Tian J."/>
            <person name="Zhou Y."/>
            <person name="Sheng Y."/>
            <person name="Liu T."/>
            <person name="Pan Y."/>
            <person name="Xia L."/>
            <person name="Li J."/>
            <person name="Zhao F."/>
            <person name="Cao W."/>
        </authorList>
    </citation>
    <scope>NUCLEOTIDE SEQUENCE</scope>
    <source>
        <strain evidence="2">Rmic-2018</strain>
        <tissue evidence="2">Larvae</tissue>
    </source>
</reference>
<sequence length="256" mass="29494">MSAKYASEDREAHDRKRKSRRPPEHKVLINAAWPGNAGSAGMAAHHPGPDRHQNHAHGRDWRSGPARLQKTGKRSRRNPGLGRKTTVRPPSPQKTNFSSLLRKAEQAAGKEDLVVLGDFITWHKSWGYVKKTQKDRDLAREADSRRLSIEILLVKKQHGLARLTDWEALRKTRTKFEDKEVADVESWVSGIKVDWKQSTREVTLSTNTPEVDKHLLHLWDAHRGILRRWKQQKHNRKLTFRIAAVTKEAEEYATEL</sequence>
<dbReference type="EMBL" id="JABSTU010000001">
    <property type="protein sequence ID" value="KAH8042026.1"/>
    <property type="molecule type" value="Genomic_DNA"/>
</dbReference>
<dbReference type="Proteomes" id="UP000821866">
    <property type="component" value="Chromosome 1"/>
</dbReference>
<comment type="caution">
    <text evidence="2">The sequence shown here is derived from an EMBL/GenBank/DDBJ whole genome shotgun (WGS) entry which is preliminary data.</text>
</comment>
<reference evidence="2" key="1">
    <citation type="journal article" date="2020" name="Cell">
        <title>Large-Scale Comparative Analyses of Tick Genomes Elucidate Their Genetic Diversity and Vector Capacities.</title>
        <authorList>
            <consortium name="Tick Genome and Microbiome Consortium (TIGMIC)"/>
            <person name="Jia N."/>
            <person name="Wang J."/>
            <person name="Shi W."/>
            <person name="Du L."/>
            <person name="Sun Y."/>
            <person name="Zhan W."/>
            <person name="Jiang J.F."/>
            <person name="Wang Q."/>
            <person name="Zhang B."/>
            <person name="Ji P."/>
            <person name="Bell-Sakyi L."/>
            <person name="Cui X.M."/>
            <person name="Yuan T.T."/>
            <person name="Jiang B.G."/>
            <person name="Yang W.F."/>
            <person name="Lam T.T."/>
            <person name="Chang Q.C."/>
            <person name="Ding S.J."/>
            <person name="Wang X.J."/>
            <person name="Zhu J.G."/>
            <person name="Ruan X.D."/>
            <person name="Zhao L."/>
            <person name="Wei J.T."/>
            <person name="Ye R.Z."/>
            <person name="Que T.C."/>
            <person name="Du C.H."/>
            <person name="Zhou Y.H."/>
            <person name="Cheng J.X."/>
            <person name="Dai P.F."/>
            <person name="Guo W.B."/>
            <person name="Han X.H."/>
            <person name="Huang E.J."/>
            <person name="Li L.F."/>
            <person name="Wei W."/>
            <person name="Gao Y.C."/>
            <person name="Liu J.Z."/>
            <person name="Shao H.Z."/>
            <person name="Wang X."/>
            <person name="Wang C.C."/>
            <person name="Yang T.C."/>
            <person name="Huo Q.B."/>
            <person name="Li W."/>
            <person name="Chen H.Y."/>
            <person name="Chen S.E."/>
            <person name="Zhou L.G."/>
            <person name="Ni X.B."/>
            <person name="Tian J.H."/>
            <person name="Sheng Y."/>
            <person name="Liu T."/>
            <person name="Pan Y.S."/>
            <person name="Xia L.Y."/>
            <person name="Li J."/>
            <person name="Zhao F."/>
            <person name="Cao W.C."/>
        </authorList>
    </citation>
    <scope>NUCLEOTIDE SEQUENCE</scope>
    <source>
        <strain evidence="2">Rmic-2018</strain>
    </source>
</reference>
<dbReference type="AlphaFoldDB" id="A0A9J6F5F9"/>
<evidence type="ECO:0000256" key="1">
    <source>
        <dbReference type="SAM" id="MobiDB-lite"/>
    </source>
</evidence>
<feature type="region of interest" description="Disordered" evidence="1">
    <location>
        <begin position="1"/>
        <end position="98"/>
    </location>
</feature>
<keyword evidence="3" id="KW-1185">Reference proteome</keyword>
<name>A0A9J6F5F9_RHIMP</name>
<accession>A0A9J6F5F9</accession>